<dbReference type="Gene3D" id="1.10.20.140">
    <property type="match status" value="1"/>
</dbReference>
<keyword evidence="4 10" id="KW-0808">Transferase</keyword>
<evidence type="ECO:0000256" key="11">
    <source>
        <dbReference type="RuleBase" id="RU003783"/>
    </source>
</evidence>
<proteinExistence type="inferred from homology"/>
<evidence type="ECO:0000256" key="3">
    <source>
        <dbReference type="ARBA" id="ARBA00005842"/>
    </source>
</evidence>
<comment type="caution">
    <text evidence="14">The sequence shown here is derived from an EMBL/GenBank/DDBJ whole genome shotgun (WGS) entry which is preliminary data.</text>
</comment>
<dbReference type="NCBIfam" id="TIGR00174">
    <property type="entry name" value="miaA"/>
    <property type="match status" value="1"/>
</dbReference>
<evidence type="ECO:0000256" key="2">
    <source>
        <dbReference type="ARBA" id="ARBA00003213"/>
    </source>
</evidence>
<dbReference type="Pfam" id="PF01715">
    <property type="entry name" value="IPPT"/>
    <property type="match status" value="1"/>
</dbReference>
<feature type="region of interest" description="Interaction with substrate tRNA" evidence="10">
    <location>
        <begin position="38"/>
        <end position="41"/>
    </location>
</feature>
<comment type="cofactor">
    <cofactor evidence="1 10">
        <name>Mg(2+)</name>
        <dbReference type="ChEBI" id="CHEBI:18420"/>
    </cofactor>
</comment>
<keyword evidence="5 10" id="KW-0819">tRNA processing</keyword>
<reference evidence="14 15" key="1">
    <citation type="submission" date="2019-06" db="EMBL/GenBank/DDBJ databases">
        <title>Draft genome sequence of Miniimonas arenae KCTC 19750T isolated from sea sand.</title>
        <authorList>
            <person name="Park S.-J."/>
        </authorList>
    </citation>
    <scope>NUCLEOTIDE SEQUENCE [LARGE SCALE GENOMIC DNA]</scope>
    <source>
        <strain evidence="14 15">KCTC 19750</strain>
    </source>
</reference>
<name>A0A5C5BF65_9MICO</name>
<dbReference type="Proteomes" id="UP000313849">
    <property type="component" value="Unassembled WGS sequence"/>
</dbReference>
<comment type="catalytic activity">
    <reaction evidence="9 10 11">
        <text>adenosine(37) in tRNA + dimethylallyl diphosphate = N(6)-dimethylallyladenosine(37) in tRNA + diphosphate</text>
        <dbReference type="Rhea" id="RHEA:26482"/>
        <dbReference type="Rhea" id="RHEA-COMP:10162"/>
        <dbReference type="Rhea" id="RHEA-COMP:10375"/>
        <dbReference type="ChEBI" id="CHEBI:33019"/>
        <dbReference type="ChEBI" id="CHEBI:57623"/>
        <dbReference type="ChEBI" id="CHEBI:74411"/>
        <dbReference type="ChEBI" id="CHEBI:74415"/>
        <dbReference type="EC" id="2.5.1.75"/>
    </reaction>
</comment>
<evidence type="ECO:0000256" key="10">
    <source>
        <dbReference type="HAMAP-Rule" id="MF_00185"/>
    </source>
</evidence>
<comment type="similarity">
    <text evidence="3 10 13">Belongs to the IPP transferase family.</text>
</comment>
<evidence type="ECO:0000256" key="9">
    <source>
        <dbReference type="ARBA" id="ARBA00049563"/>
    </source>
</evidence>
<dbReference type="InterPro" id="IPR039657">
    <property type="entry name" value="Dimethylallyltransferase"/>
</dbReference>
<keyword evidence="6 10" id="KW-0547">Nucleotide-binding</keyword>
<dbReference type="GO" id="GO:0052381">
    <property type="term" value="F:tRNA dimethylallyltransferase activity"/>
    <property type="evidence" value="ECO:0007669"/>
    <property type="project" value="UniProtKB-UniRule"/>
</dbReference>
<comment type="function">
    <text evidence="2 10 12">Catalyzes the transfer of a dimethylallyl group onto the adenine at position 37 in tRNAs that read codons beginning with uridine, leading to the formation of N6-(dimethylallyl)adenosine (i(6)A).</text>
</comment>
<comment type="caution">
    <text evidence="10">Lacks conserved residue(s) required for the propagation of feature annotation.</text>
</comment>
<evidence type="ECO:0000256" key="7">
    <source>
        <dbReference type="ARBA" id="ARBA00022840"/>
    </source>
</evidence>
<organism evidence="14 15">
    <name type="scientific">Miniimonas arenae</name>
    <dbReference type="NCBI Taxonomy" id="676201"/>
    <lineage>
        <taxon>Bacteria</taxon>
        <taxon>Bacillati</taxon>
        <taxon>Actinomycetota</taxon>
        <taxon>Actinomycetes</taxon>
        <taxon>Micrococcales</taxon>
        <taxon>Beutenbergiaceae</taxon>
        <taxon>Miniimonas</taxon>
    </lineage>
</organism>
<dbReference type="HAMAP" id="MF_00185">
    <property type="entry name" value="IPP_trans"/>
    <property type="match status" value="1"/>
</dbReference>
<dbReference type="EC" id="2.5.1.75" evidence="10"/>
<dbReference type="InterPro" id="IPR018022">
    <property type="entry name" value="IPT"/>
</dbReference>
<keyword evidence="8 10" id="KW-0460">Magnesium</keyword>
<evidence type="ECO:0000256" key="13">
    <source>
        <dbReference type="RuleBase" id="RU003785"/>
    </source>
</evidence>
<feature type="site" description="Interaction with substrate tRNA" evidence="10">
    <location>
        <position position="125"/>
    </location>
</feature>
<accession>A0A5C5BF65</accession>
<dbReference type="GO" id="GO:0006400">
    <property type="term" value="P:tRNA modification"/>
    <property type="evidence" value="ECO:0007669"/>
    <property type="project" value="TreeGrafter"/>
</dbReference>
<evidence type="ECO:0000256" key="1">
    <source>
        <dbReference type="ARBA" id="ARBA00001946"/>
    </source>
</evidence>
<dbReference type="PANTHER" id="PTHR11088:SF60">
    <property type="entry name" value="TRNA DIMETHYLALLYLTRANSFERASE"/>
    <property type="match status" value="1"/>
</dbReference>
<evidence type="ECO:0000256" key="8">
    <source>
        <dbReference type="ARBA" id="ARBA00022842"/>
    </source>
</evidence>
<protein>
    <recommendedName>
        <fullName evidence="10">tRNA dimethylallyltransferase</fullName>
        <ecNumber evidence="10">2.5.1.75</ecNumber>
    </recommendedName>
    <alternativeName>
        <fullName evidence="10">Dimethylallyl diphosphate:tRNA dimethylallyltransferase</fullName>
        <shortName evidence="10">DMAPP:tRNA dimethylallyltransferase</shortName>
        <shortName evidence="10">DMATase</shortName>
    </alternativeName>
    <alternativeName>
        <fullName evidence="10">Isopentenyl-diphosphate:tRNA isopentenyltransferase</fullName>
        <shortName evidence="10">IPP transferase</shortName>
        <shortName evidence="10">IPPT</shortName>
        <shortName evidence="10">IPTase</shortName>
    </alternativeName>
</protein>
<evidence type="ECO:0000313" key="14">
    <source>
        <dbReference type="EMBL" id="TNU77269.1"/>
    </source>
</evidence>
<dbReference type="OrthoDB" id="9776390at2"/>
<feature type="binding site" evidence="10">
    <location>
        <begin position="13"/>
        <end position="20"/>
    </location>
    <ligand>
        <name>ATP</name>
        <dbReference type="ChEBI" id="CHEBI:30616"/>
    </ligand>
</feature>
<keyword evidence="15" id="KW-1185">Reference proteome</keyword>
<sequence length="311" mass="32893">MPTSPSPVIAVVGATASGKSALAIELARRLGGEIVNADSMQLYRGMDVGTAKTPVGERAGVPHHLLDVLDVTQEASVAAYQVDSRAALADIAARGAQPLLVGGSGLYVRAALDALDFPDTDPEVRARWEARGEREGPGLLHRELERLDPAAAESIGRHNTRRLVRALEVIELTGRPYTAQLPTYADLVPTLHLALDVPRPVLVERVARRAEAMFAGGLLEETAALRAAGLERGVTASRAVGYAQALAVLDGRLTTAQAVEATTVATRQVARRQTSWFGRDPRIVHLDGEEPLARQVELALGALAAAAADRG</sequence>
<dbReference type="FunFam" id="1.10.20.140:FF:000001">
    <property type="entry name" value="tRNA dimethylallyltransferase"/>
    <property type="match status" value="1"/>
</dbReference>
<comment type="subunit">
    <text evidence="10">Monomer.</text>
</comment>
<dbReference type="SUPFAM" id="SSF52540">
    <property type="entry name" value="P-loop containing nucleoside triphosphate hydrolases"/>
    <property type="match status" value="2"/>
</dbReference>
<dbReference type="PANTHER" id="PTHR11088">
    <property type="entry name" value="TRNA DIMETHYLALLYLTRANSFERASE"/>
    <property type="match status" value="1"/>
</dbReference>
<dbReference type="RefSeq" id="WP_139985346.1">
    <property type="nucleotide sequence ID" value="NZ_VENP01000001.1"/>
</dbReference>
<keyword evidence="7 10" id="KW-0067">ATP-binding</keyword>
<dbReference type="EMBL" id="VENP01000001">
    <property type="protein sequence ID" value="TNU77269.1"/>
    <property type="molecule type" value="Genomic_DNA"/>
</dbReference>
<evidence type="ECO:0000256" key="12">
    <source>
        <dbReference type="RuleBase" id="RU003784"/>
    </source>
</evidence>
<dbReference type="Gene3D" id="3.40.50.300">
    <property type="entry name" value="P-loop containing nucleotide triphosphate hydrolases"/>
    <property type="match status" value="1"/>
</dbReference>
<dbReference type="GO" id="GO:0005524">
    <property type="term" value="F:ATP binding"/>
    <property type="evidence" value="ECO:0007669"/>
    <property type="project" value="UniProtKB-UniRule"/>
</dbReference>
<feature type="site" description="Interaction with substrate tRNA" evidence="10">
    <location>
        <position position="104"/>
    </location>
</feature>
<dbReference type="AlphaFoldDB" id="A0A5C5BF65"/>
<dbReference type="InterPro" id="IPR027417">
    <property type="entry name" value="P-loop_NTPase"/>
</dbReference>
<gene>
    <name evidence="10 14" type="primary">miaA</name>
    <name evidence="14" type="ORF">FH969_00400</name>
</gene>
<evidence type="ECO:0000256" key="5">
    <source>
        <dbReference type="ARBA" id="ARBA00022694"/>
    </source>
</evidence>
<evidence type="ECO:0000313" key="15">
    <source>
        <dbReference type="Proteomes" id="UP000313849"/>
    </source>
</evidence>
<evidence type="ECO:0000256" key="4">
    <source>
        <dbReference type="ARBA" id="ARBA00022679"/>
    </source>
</evidence>
<evidence type="ECO:0000256" key="6">
    <source>
        <dbReference type="ARBA" id="ARBA00022741"/>
    </source>
</evidence>
<feature type="binding site" evidence="10">
    <location>
        <begin position="15"/>
        <end position="20"/>
    </location>
    <ligand>
        <name>substrate</name>
    </ligand>
</feature>